<dbReference type="KEGG" id="mku:I2456_00635"/>
<accession>A0AAX1JA82</accession>
<evidence type="ECO:0000313" key="3">
    <source>
        <dbReference type="Proteomes" id="UP000465306"/>
    </source>
</evidence>
<dbReference type="RefSeq" id="WP_085074369.1">
    <property type="nucleotide sequence ID" value="NZ_BLKU01000005.1"/>
</dbReference>
<dbReference type="AlphaFoldDB" id="A0AAX1JA82"/>
<dbReference type="EMBL" id="BLKU01000005">
    <property type="protein sequence ID" value="GFG65514.1"/>
    <property type="molecule type" value="Genomic_DNA"/>
</dbReference>
<dbReference type="EMBL" id="CP065047">
    <property type="protein sequence ID" value="QPI38132.1"/>
    <property type="molecule type" value="Genomic_DNA"/>
</dbReference>
<sequence length="125" mass="13620">MTELPPPGSAARRFIDDITLAGSPVRVEPGRLMYEVLAIGGALSGLKVETGVSQVEVENWPLVPPHWVHLRDSVVIENTNTDTTDCPPGWRRHSREFAFTDTSVPPATAWLRHVRGVLSLAVTAA</sequence>
<organism evidence="2 4">
    <name type="scientific">Mycobacterium kubicae</name>
    <dbReference type="NCBI Taxonomy" id="120959"/>
    <lineage>
        <taxon>Bacteria</taxon>
        <taxon>Bacillati</taxon>
        <taxon>Actinomycetota</taxon>
        <taxon>Actinomycetes</taxon>
        <taxon>Mycobacteriales</taxon>
        <taxon>Mycobacteriaceae</taxon>
        <taxon>Mycobacterium</taxon>
        <taxon>Mycobacterium simiae complex</taxon>
    </lineage>
</organism>
<evidence type="ECO:0000313" key="2">
    <source>
        <dbReference type="EMBL" id="QPI38132.1"/>
    </source>
</evidence>
<evidence type="ECO:0008006" key="5">
    <source>
        <dbReference type="Google" id="ProtNLM"/>
    </source>
</evidence>
<dbReference type="Proteomes" id="UP000465306">
    <property type="component" value="Unassembled WGS sequence"/>
</dbReference>
<dbReference type="Proteomes" id="UP000663583">
    <property type="component" value="Chromosome"/>
</dbReference>
<evidence type="ECO:0000313" key="4">
    <source>
        <dbReference type="Proteomes" id="UP000663583"/>
    </source>
</evidence>
<reference evidence="1" key="2">
    <citation type="submission" date="2020-02" db="EMBL/GenBank/DDBJ databases">
        <authorList>
            <person name="Matsumoto Y."/>
            <person name="Kinjo T."/>
            <person name="Motooka D."/>
            <person name="Nabeya D."/>
            <person name="Jung N."/>
            <person name="Uechi K."/>
            <person name="Horii T."/>
            <person name="Iida T."/>
            <person name="Fujita J."/>
            <person name="Nakamura S."/>
        </authorList>
    </citation>
    <scope>NUCLEOTIDE SEQUENCE</scope>
    <source>
        <strain evidence="1">JCM 13573</strain>
    </source>
</reference>
<reference evidence="1 3" key="1">
    <citation type="journal article" date="2019" name="Emerg. Microbes Infect.">
        <title>Comprehensive subspecies identification of 175 nontuberculous mycobacteria species based on 7547 genomic profiles.</title>
        <authorList>
            <person name="Matsumoto Y."/>
            <person name="Kinjo T."/>
            <person name="Motooka D."/>
            <person name="Nabeya D."/>
            <person name="Jung N."/>
            <person name="Uechi K."/>
            <person name="Horii T."/>
            <person name="Iida T."/>
            <person name="Fujita J."/>
            <person name="Nakamura S."/>
        </authorList>
    </citation>
    <scope>NUCLEOTIDE SEQUENCE [LARGE SCALE GENOMIC DNA]</scope>
    <source>
        <strain evidence="1 3">JCM 13573</strain>
    </source>
</reference>
<gene>
    <name evidence="2" type="ORF">I2456_00635</name>
    <name evidence="1" type="ORF">MKUB_30040</name>
</gene>
<proteinExistence type="predicted"/>
<protein>
    <recommendedName>
        <fullName evidence="5">Polyketide cyclase</fullName>
    </recommendedName>
</protein>
<reference evidence="2" key="3">
    <citation type="submission" date="2020-11" db="EMBL/GenBank/DDBJ databases">
        <title>Intraspecies plasmid and genomic variation of Mycobacterium kubicae revealed by the complete genome sequences of two clinical isolates.</title>
        <authorList>
            <person name="Hendrix J.R."/>
            <person name="Epperson L.E."/>
            <person name="Honda J.R."/>
            <person name="Strong M."/>
        </authorList>
    </citation>
    <scope>NUCLEOTIDE SEQUENCE</scope>
    <source>
        <strain evidence="2">JCM 13573</strain>
    </source>
</reference>
<evidence type="ECO:0000313" key="1">
    <source>
        <dbReference type="EMBL" id="GFG65514.1"/>
    </source>
</evidence>
<name>A0AAX1JA82_9MYCO</name>
<keyword evidence="3" id="KW-1185">Reference proteome</keyword>